<proteinExistence type="predicted"/>
<protein>
    <submittedName>
        <fullName evidence="9">MFS transporter</fullName>
    </submittedName>
</protein>
<reference evidence="9 10" key="1">
    <citation type="submission" date="2019-10" db="EMBL/GenBank/DDBJ databases">
        <title>Glycomyces albidus sp. nov., a novel actinomycete isolated from rhizosphere soil of wheat (Triticum aestivum L.).</title>
        <authorList>
            <person name="Qian L."/>
        </authorList>
    </citation>
    <scope>NUCLEOTIDE SEQUENCE [LARGE SCALE GENOMIC DNA]</scope>
    <source>
        <strain evidence="9 10">NEAU-7082</strain>
    </source>
</reference>
<evidence type="ECO:0000313" key="9">
    <source>
        <dbReference type="EMBL" id="MQM25807.1"/>
    </source>
</evidence>
<sequence>MTTTLAPRAEPRPRFTAKQGWALAVLVLPVLLISIDMTVLGFAVPFLSEDLEPSASQLLWIVDVYGFVLAGLLVTMGSLGDRVGRRRLLVIGSAAFAAASVIAAYAPTPETLIAARALLGLAGATLMPTTLALMRNLFTDDRQRRFAIAIWAAGFSAGSAAGPIIGGWLLEHFWWGSVFLMAAPVSLAVVLAAPFLLPESKNPNPGTIDLPSVALSFLAMFPFVYGVKTIAEHGLAWTAVAAITVGAVAAVLFVRRQKRLEHPLIDVALFRLRRFSASLATNFTIVFAMISALFLLTQYLQLVLGFSPMEAGLLLLPGMAVSVVTGLIAVRMSERTGMVRTILGGLVLVIAGFAAMAFIGVDEGAAVVAVAFALIGGGSGLAQTVTNDAILAAAPADRAGAASAISETAYELGGAMGVALLGSLATGIYRNEIGEAPASAAETLGEAVHVAAALPAEAGEALLAAARTAFTDGLRTVAVVAAALVLVAAVAVGRALREKP</sequence>
<organism evidence="9 10">
    <name type="scientific">Glycomyces albidus</name>
    <dbReference type="NCBI Taxonomy" id="2656774"/>
    <lineage>
        <taxon>Bacteria</taxon>
        <taxon>Bacillati</taxon>
        <taxon>Actinomycetota</taxon>
        <taxon>Actinomycetes</taxon>
        <taxon>Glycomycetales</taxon>
        <taxon>Glycomycetaceae</taxon>
        <taxon>Glycomyces</taxon>
    </lineage>
</organism>
<dbReference type="Gene3D" id="1.20.1720.10">
    <property type="entry name" value="Multidrug resistance protein D"/>
    <property type="match status" value="1"/>
</dbReference>
<keyword evidence="3" id="KW-1003">Cell membrane</keyword>
<dbReference type="Pfam" id="PF07690">
    <property type="entry name" value="MFS_1"/>
    <property type="match status" value="1"/>
</dbReference>
<feature type="transmembrane region" description="Helical" evidence="7">
    <location>
        <begin position="275"/>
        <end position="299"/>
    </location>
</feature>
<evidence type="ECO:0000259" key="8">
    <source>
        <dbReference type="PROSITE" id="PS50850"/>
    </source>
</evidence>
<dbReference type="InterPro" id="IPR011701">
    <property type="entry name" value="MFS"/>
</dbReference>
<keyword evidence="5 7" id="KW-1133">Transmembrane helix</keyword>
<dbReference type="Proteomes" id="UP000477750">
    <property type="component" value="Unassembled WGS sequence"/>
</dbReference>
<dbReference type="Gene3D" id="1.20.1250.20">
    <property type="entry name" value="MFS general substrate transporter like domains"/>
    <property type="match status" value="1"/>
</dbReference>
<feature type="transmembrane region" description="Helical" evidence="7">
    <location>
        <begin position="58"/>
        <end position="76"/>
    </location>
</feature>
<feature type="domain" description="Major facilitator superfamily (MFS) profile" evidence="8">
    <location>
        <begin position="22"/>
        <end position="500"/>
    </location>
</feature>
<dbReference type="GO" id="GO:0022857">
    <property type="term" value="F:transmembrane transporter activity"/>
    <property type="evidence" value="ECO:0007669"/>
    <property type="project" value="InterPro"/>
</dbReference>
<feature type="transmembrane region" description="Helical" evidence="7">
    <location>
        <begin position="342"/>
        <end position="359"/>
    </location>
</feature>
<feature type="transmembrane region" description="Helical" evidence="7">
    <location>
        <begin position="113"/>
        <end position="134"/>
    </location>
</feature>
<dbReference type="SUPFAM" id="SSF103473">
    <property type="entry name" value="MFS general substrate transporter"/>
    <property type="match status" value="1"/>
</dbReference>
<comment type="subcellular location">
    <subcellularLocation>
        <location evidence="1">Cell membrane</location>
        <topology evidence="1">Multi-pass membrane protein</topology>
    </subcellularLocation>
</comment>
<keyword evidence="6 7" id="KW-0472">Membrane</keyword>
<dbReference type="CDD" id="cd17321">
    <property type="entry name" value="MFS_MMR_MDR_like"/>
    <property type="match status" value="1"/>
</dbReference>
<dbReference type="GO" id="GO:0005886">
    <property type="term" value="C:plasma membrane"/>
    <property type="evidence" value="ECO:0007669"/>
    <property type="project" value="UniProtKB-SubCell"/>
</dbReference>
<keyword evidence="2" id="KW-0813">Transport</keyword>
<dbReference type="InterPro" id="IPR036259">
    <property type="entry name" value="MFS_trans_sf"/>
</dbReference>
<feature type="transmembrane region" description="Helical" evidence="7">
    <location>
        <begin position="208"/>
        <end position="228"/>
    </location>
</feature>
<feature type="transmembrane region" description="Helical" evidence="7">
    <location>
        <begin position="234"/>
        <end position="254"/>
    </location>
</feature>
<dbReference type="AlphaFoldDB" id="A0A6L5G846"/>
<feature type="transmembrane region" description="Helical" evidence="7">
    <location>
        <begin position="88"/>
        <end position="107"/>
    </location>
</feature>
<gene>
    <name evidence="9" type="ORF">GFD30_09530</name>
</gene>
<feature type="transmembrane region" description="Helical" evidence="7">
    <location>
        <begin position="477"/>
        <end position="496"/>
    </location>
</feature>
<evidence type="ECO:0000256" key="3">
    <source>
        <dbReference type="ARBA" id="ARBA00022475"/>
    </source>
</evidence>
<dbReference type="InterPro" id="IPR020846">
    <property type="entry name" value="MFS_dom"/>
</dbReference>
<feature type="transmembrane region" description="Helical" evidence="7">
    <location>
        <begin position="365"/>
        <end position="382"/>
    </location>
</feature>
<feature type="transmembrane region" description="Helical" evidence="7">
    <location>
        <begin position="21"/>
        <end position="46"/>
    </location>
</feature>
<dbReference type="PANTHER" id="PTHR42718">
    <property type="entry name" value="MAJOR FACILITATOR SUPERFAMILY MULTIDRUG TRANSPORTER MFSC"/>
    <property type="match status" value="1"/>
</dbReference>
<dbReference type="RefSeq" id="WP_153024965.1">
    <property type="nucleotide sequence ID" value="NZ_WIAO01000009.1"/>
</dbReference>
<evidence type="ECO:0000256" key="7">
    <source>
        <dbReference type="SAM" id="Phobius"/>
    </source>
</evidence>
<feature type="transmembrane region" description="Helical" evidence="7">
    <location>
        <begin position="146"/>
        <end position="168"/>
    </location>
</feature>
<evidence type="ECO:0000256" key="4">
    <source>
        <dbReference type="ARBA" id="ARBA00022692"/>
    </source>
</evidence>
<dbReference type="EMBL" id="WIAO01000009">
    <property type="protein sequence ID" value="MQM25807.1"/>
    <property type="molecule type" value="Genomic_DNA"/>
</dbReference>
<evidence type="ECO:0000313" key="10">
    <source>
        <dbReference type="Proteomes" id="UP000477750"/>
    </source>
</evidence>
<keyword evidence="10" id="KW-1185">Reference proteome</keyword>
<feature type="transmembrane region" description="Helical" evidence="7">
    <location>
        <begin position="311"/>
        <end position="330"/>
    </location>
</feature>
<dbReference type="PROSITE" id="PS50850">
    <property type="entry name" value="MFS"/>
    <property type="match status" value="1"/>
</dbReference>
<evidence type="ECO:0000256" key="5">
    <source>
        <dbReference type="ARBA" id="ARBA00022989"/>
    </source>
</evidence>
<dbReference type="PANTHER" id="PTHR42718:SF47">
    <property type="entry name" value="METHYL VIOLOGEN RESISTANCE PROTEIN SMVA"/>
    <property type="match status" value="1"/>
</dbReference>
<feature type="transmembrane region" description="Helical" evidence="7">
    <location>
        <begin position="174"/>
        <end position="196"/>
    </location>
</feature>
<evidence type="ECO:0000256" key="2">
    <source>
        <dbReference type="ARBA" id="ARBA00022448"/>
    </source>
</evidence>
<name>A0A6L5G846_9ACTN</name>
<evidence type="ECO:0000256" key="6">
    <source>
        <dbReference type="ARBA" id="ARBA00023136"/>
    </source>
</evidence>
<keyword evidence="4 7" id="KW-0812">Transmembrane</keyword>
<comment type="caution">
    <text evidence="9">The sequence shown here is derived from an EMBL/GenBank/DDBJ whole genome shotgun (WGS) entry which is preliminary data.</text>
</comment>
<evidence type="ECO:0000256" key="1">
    <source>
        <dbReference type="ARBA" id="ARBA00004651"/>
    </source>
</evidence>
<accession>A0A6L5G846</accession>